<evidence type="ECO:0000313" key="2">
    <source>
        <dbReference type="Proteomes" id="UP000001645"/>
    </source>
</evidence>
<evidence type="ECO:0008006" key="3">
    <source>
        <dbReference type="Google" id="ProtNLM"/>
    </source>
</evidence>
<dbReference type="GeneTree" id="ENSGT00900000143266"/>
<dbReference type="Ensembl" id="ENSMGAT00000032506.1">
    <property type="protein sequence ID" value="ENSMGAP00000031745.1"/>
    <property type="gene ID" value="ENSMGAG00000018216.1"/>
</dbReference>
<accession>A0A803YIZ7</accession>
<sequence length="76" mass="8385">RCCSVLSRALMKRKLGGESMYIEESSNKNGVISLIFSLKEEVGALAKVLRTFEVNIFLQETQPIAAAFALHVLNSI</sequence>
<dbReference type="Proteomes" id="UP000001645">
    <property type="component" value="Chromosome 1"/>
</dbReference>
<protein>
    <recommendedName>
        <fullName evidence="3">ACT domain-containing protein</fullName>
    </recommendedName>
</protein>
<dbReference type="AlphaFoldDB" id="A0A803YIZ7"/>
<reference evidence="1" key="2">
    <citation type="submission" date="2025-08" db="UniProtKB">
        <authorList>
            <consortium name="Ensembl"/>
        </authorList>
    </citation>
    <scope>IDENTIFICATION</scope>
</reference>
<proteinExistence type="predicted"/>
<dbReference type="InParanoid" id="A0A803YIZ7"/>
<keyword evidence="2" id="KW-1185">Reference proteome</keyword>
<reference evidence="1 2" key="1">
    <citation type="journal article" date="2010" name="PLoS Biol.">
        <title>Multi-platform next-generation sequencing of the domestic turkey (Meleagris gallopavo): genome assembly and analysis.</title>
        <authorList>
            <person name="Dalloul R.A."/>
            <person name="Long J.A."/>
            <person name="Zimin A.V."/>
            <person name="Aslam L."/>
            <person name="Beal K."/>
            <person name="Blomberg L.A."/>
            <person name="Bouffard P."/>
            <person name="Burt D.W."/>
            <person name="Crasta O."/>
            <person name="Crooijmans R.P."/>
            <person name="Cooper K."/>
            <person name="Coulombe R.A."/>
            <person name="De S."/>
            <person name="Delany M.E."/>
            <person name="Dodgson J.B."/>
            <person name="Dong J.J."/>
            <person name="Evans C."/>
            <person name="Frederickson K.M."/>
            <person name="Flicek P."/>
            <person name="Florea L."/>
            <person name="Folkerts O."/>
            <person name="Groenen M.A."/>
            <person name="Harkins T.T."/>
            <person name="Herrero J."/>
            <person name="Hoffmann S."/>
            <person name="Megens H.J."/>
            <person name="Jiang A."/>
            <person name="de Jong P."/>
            <person name="Kaiser P."/>
            <person name="Kim H."/>
            <person name="Kim K.W."/>
            <person name="Kim S."/>
            <person name="Langenberger D."/>
            <person name="Lee M.K."/>
            <person name="Lee T."/>
            <person name="Mane S."/>
            <person name="Marcais G."/>
            <person name="Marz M."/>
            <person name="McElroy A.P."/>
            <person name="Modise T."/>
            <person name="Nefedov M."/>
            <person name="Notredame C."/>
            <person name="Paton I.R."/>
            <person name="Payne W.S."/>
            <person name="Pertea G."/>
            <person name="Prickett D."/>
            <person name="Puiu D."/>
            <person name="Qioa D."/>
            <person name="Raineri E."/>
            <person name="Ruffier M."/>
            <person name="Salzberg S.L."/>
            <person name="Schatz M.C."/>
            <person name="Scheuring C."/>
            <person name="Schmidt C.J."/>
            <person name="Schroeder S."/>
            <person name="Searle S.M."/>
            <person name="Smith E.J."/>
            <person name="Smith J."/>
            <person name="Sonstegard T.S."/>
            <person name="Stadler P.F."/>
            <person name="Tafer H."/>
            <person name="Tu Z.J."/>
            <person name="Van Tassell C.P."/>
            <person name="Vilella A.J."/>
            <person name="Williams K.P."/>
            <person name="Yorke J.A."/>
            <person name="Zhang L."/>
            <person name="Zhang H.B."/>
            <person name="Zhang X."/>
            <person name="Zhang Y."/>
            <person name="Reed K.M."/>
        </authorList>
    </citation>
    <scope>NUCLEOTIDE SEQUENCE [LARGE SCALE GENOMIC DNA]</scope>
</reference>
<name>A0A803YIZ7_MELGA</name>
<evidence type="ECO:0000313" key="1">
    <source>
        <dbReference type="Ensembl" id="ENSMGAP00000031745.1"/>
    </source>
</evidence>
<organism evidence="1 2">
    <name type="scientific">Meleagris gallopavo</name>
    <name type="common">Wild turkey</name>
    <dbReference type="NCBI Taxonomy" id="9103"/>
    <lineage>
        <taxon>Eukaryota</taxon>
        <taxon>Metazoa</taxon>
        <taxon>Chordata</taxon>
        <taxon>Craniata</taxon>
        <taxon>Vertebrata</taxon>
        <taxon>Euteleostomi</taxon>
        <taxon>Archelosauria</taxon>
        <taxon>Archosauria</taxon>
        <taxon>Dinosauria</taxon>
        <taxon>Saurischia</taxon>
        <taxon>Theropoda</taxon>
        <taxon>Coelurosauria</taxon>
        <taxon>Aves</taxon>
        <taxon>Neognathae</taxon>
        <taxon>Galloanserae</taxon>
        <taxon>Galliformes</taxon>
        <taxon>Phasianidae</taxon>
        <taxon>Meleagridinae</taxon>
        <taxon>Meleagris</taxon>
    </lineage>
</organism>
<reference evidence="1" key="3">
    <citation type="submission" date="2025-09" db="UniProtKB">
        <authorList>
            <consortium name="Ensembl"/>
        </authorList>
    </citation>
    <scope>IDENTIFICATION</scope>
</reference>